<name>A0A1I0FPF4_9FIRM</name>
<dbReference type="OrthoDB" id="1652900at2"/>
<evidence type="ECO:0000259" key="3">
    <source>
        <dbReference type="Pfam" id="PF07261"/>
    </source>
</evidence>
<dbReference type="AlphaFoldDB" id="A0A1I0FPF4"/>
<dbReference type="InterPro" id="IPR006343">
    <property type="entry name" value="DnaB/C_C"/>
</dbReference>
<dbReference type="InterPro" id="IPR034829">
    <property type="entry name" value="DnaD-like_sf"/>
</dbReference>
<dbReference type="Proteomes" id="UP000199800">
    <property type="component" value="Unassembled WGS sequence"/>
</dbReference>
<evidence type="ECO:0000313" key="5">
    <source>
        <dbReference type="Proteomes" id="UP000199800"/>
    </source>
</evidence>
<dbReference type="Gene3D" id="1.10.10.630">
    <property type="entry name" value="DnaD domain-like"/>
    <property type="match status" value="2"/>
</dbReference>
<feature type="domain" description="DnaB/C C-terminal" evidence="3">
    <location>
        <begin position="161"/>
        <end position="234"/>
    </location>
</feature>
<dbReference type="Pfam" id="PF07261">
    <property type="entry name" value="DnaB_2"/>
    <property type="match status" value="2"/>
</dbReference>
<reference evidence="4 5" key="1">
    <citation type="submission" date="2016-10" db="EMBL/GenBank/DDBJ databases">
        <authorList>
            <person name="de Groot N.N."/>
        </authorList>
    </citation>
    <scope>NUCLEOTIDE SEQUENCE [LARGE SCALE GENOMIC DNA]</scope>
    <source>
        <strain evidence="4 5">DSM 1801</strain>
    </source>
</reference>
<feature type="domain" description="DnaB/C C-terminal" evidence="3">
    <location>
        <begin position="251"/>
        <end position="310"/>
    </location>
</feature>
<organism evidence="4 5">
    <name type="scientific">[Clostridium] polysaccharolyticum</name>
    <dbReference type="NCBI Taxonomy" id="29364"/>
    <lineage>
        <taxon>Bacteria</taxon>
        <taxon>Bacillati</taxon>
        <taxon>Bacillota</taxon>
        <taxon>Clostridia</taxon>
        <taxon>Lachnospirales</taxon>
        <taxon>Lachnospiraceae</taxon>
    </lineage>
</organism>
<dbReference type="SUPFAM" id="SSF158499">
    <property type="entry name" value="DnaD domain-like"/>
    <property type="match status" value="2"/>
</dbReference>
<dbReference type="NCBIfam" id="TIGR01446">
    <property type="entry name" value="DnaD_dom"/>
    <property type="match status" value="2"/>
</dbReference>
<sequence length="369" mass="42256">MNTIKLNSNHAAKTTVISNTFIDSYMPRANGEYVKIYIYLLRCMSDGTMEFGIPQIADHFDCTETDIIRALNYWSKEGIVSLKKDSNGNISEITYLDTEKTDSQPLENVSEPVPLANAFMKETAATVTVIEEPKKITERPVYTQTQISELTETDDVKMLMTIIESNFLGRLLTPTDVQLILFLYENLNFTVELIVHLYDYCVVQNKKTHASYIEAVAVKWAEEGIDSVEKAEASSAKYNAVYQAISKAFGLNRMPGAIEKQFISKWTQEYGFDISIIVEACNRALLRTGKPDFKYTDGIIENWHKHNVKKRSDIDALDASHSQRAKKFTQNTTKQNETRPNPKNQFNNFQQRDYSKEYISDLEQRLLNK</sequence>
<accession>A0A1I0FPF4</accession>
<dbReference type="STRING" id="29364.SAMN04487772_13516"/>
<keyword evidence="5" id="KW-1185">Reference proteome</keyword>
<gene>
    <name evidence="4" type="ORF">SAMN04487772_13516</name>
</gene>
<protein>
    <submittedName>
        <fullName evidence="4">DnaD and phage-associated domain-containing protein</fullName>
    </submittedName>
</protein>
<evidence type="ECO:0000256" key="2">
    <source>
        <dbReference type="SAM" id="MobiDB-lite"/>
    </source>
</evidence>
<evidence type="ECO:0000256" key="1">
    <source>
        <dbReference type="ARBA" id="ARBA00093462"/>
    </source>
</evidence>
<dbReference type="InterPro" id="IPR017019">
    <property type="entry name" value="DNA_replication_prd_bac"/>
</dbReference>
<dbReference type="PANTHER" id="PTHR37293:SF5">
    <property type="entry name" value="DNA REPLICATION PROTEIN"/>
    <property type="match status" value="1"/>
</dbReference>
<feature type="region of interest" description="Disordered" evidence="2">
    <location>
        <begin position="320"/>
        <end position="348"/>
    </location>
</feature>
<comment type="similarity">
    <text evidence="1">Belongs to the DnaB/DnaD family.</text>
</comment>
<dbReference type="InterPro" id="IPR053162">
    <property type="entry name" value="DnaD"/>
</dbReference>
<dbReference type="RefSeq" id="WP_092478933.1">
    <property type="nucleotide sequence ID" value="NZ_FOHN01000035.1"/>
</dbReference>
<feature type="compositionally biased region" description="Polar residues" evidence="2">
    <location>
        <begin position="328"/>
        <end position="343"/>
    </location>
</feature>
<dbReference type="PIRSF" id="PIRSF033722">
    <property type="entry name" value="DnaD_CA_C3587_prd"/>
    <property type="match status" value="1"/>
</dbReference>
<dbReference type="PANTHER" id="PTHR37293">
    <property type="entry name" value="PHAGE REPLICATION PROTEIN-RELATED"/>
    <property type="match status" value="1"/>
</dbReference>
<proteinExistence type="inferred from homology"/>
<dbReference type="EMBL" id="FOHN01000035">
    <property type="protein sequence ID" value="SET60318.1"/>
    <property type="molecule type" value="Genomic_DNA"/>
</dbReference>
<evidence type="ECO:0000313" key="4">
    <source>
        <dbReference type="EMBL" id="SET60318.1"/>
    </source>
</evidence>